<dbReference type="EMBL" id="HBHK01019877">
    <property type="protein sequence ID" value="CAD9695713.1"/>
    <property type="molecule type" value="Transcribed_RNA"/>
</dbReference>
<dbReference type="PANTHER" id="PTHR11439:SF467">
    <property type="entry name" value="INTEGRASE CATALYTIC DOMAIN-CONTAINING PROTEIN"/>
    <property type="match status" value="1"/>
</dbReference>
<dbReference type="InterPro" id="IPR013103">
    <property type="entry name" value="RVT_2"/>
</dbReference>
<reference evidence="2" key="1">
    <citation type="submission" date="2021-01" db="EMBL/GenBank/DDBJ databases">
        <authorList>
            <person name="Corre E."/>
            <person name="Pelletier E."/>
            <person name="Niang G."/>
            <person name="Scheremetjew M."/>
            <person name="Finn R."/>
            <person name="Kale V."/>
            <person name="Holt S."/>
            <person name="Cochrane G."/>
            <person name="Meng A."/>
            <person name="Brown T."/>
            <person name="Cohen L."/>
        </authorList>
    </citation>
    <scope>NUCLEOTIDE SEQUENCE</scope>
    <source>
        <strain evidence="2">NY070348D</strain>
    </source>
</reference>
<dbReference type="Gene3D" id="3.30.420.10">
    <property type="entry name" value="Ribonuclease H-like superfamily/Ribonuclease H"/>
    <property type="match status" value="1"/>
</dbReference>
<dbReference type="SUPFAM" id="SSF56672">
    <property type="entry name" value="DNA/RNA polymerases"/>
    <property type="match status" value="1"/>
</dbReference>
<feature type="domain" description="Reverse transcriptase Ty1/copia-type" evidence="1">
    <location>
        <begin position="41"/>
        <end position="202"/>
    </location>
</feature>
<dbReference type="GO" id="GO:0003676">
    <property type="term" value="F:nucleic acid binding"/>
    <property type="evidence" value="ECO:0007669"/>
    <property type="project" value="InterPro"/>
</dbReference>
<dbReference type="Pfam" id="PF07727">
    <property type="entry name" value="RVT_2"/>
    <property type="match status" value="1"/>
</dbReference>
<organism evidence="2">
    <name type="scientific">Mucochytrium quahogii</name>
    <dbReference type="NCBI Taxonomy" id="96639"/>
    <lineage>
        <taxon>Eukaryota</taxon>
        <taxon>Sar</taxon>
        <taxon>Stramenopiles</taxon>
        <taxon>Bigyra</taxon>
        <taxon>Labyrinthulomycetes</taxon>
        <taxon>Thraustochytrida</taxon>
        <taxon>Thraustochytriidae</taxon>
        <taxon>Mucochytrium</taxon>
    </lineage>
</organism>
<evidence type="ECO:0000259" key="1">
    <source>
        <dbReference type="Pfam" id="PF07727"/>
    </source>
</evidence>
<proteinExistence type="predicted"/>
<name>A0A7S2SC52_9STRA</name>
<sequence>MNEEVNAWEIYANTPSHMQLRLFLSFLANMRTYNSNLRTILLDVTGAYLYARISDEENVFTRPPPGVTIPRGYVLRVLNGLYGLRSSAKRWYNHLVQERLVEKFHMTSLKNAPCILFKQHLLIFIYVDDICIGGTPNAIQELLAFLQAETIKFTQKELPATFLGLELRCQGPAFQLAQNNYCNEVIQHFAVDTNKSRTTPISEHVHLEAFDQPLNDPDYLMGIGKLMYLMQGTRPELAFPIHYLSRFNHSYGPEHLKTLRNIALYLNRTTHHHLTLHPATQYVLKAYTDASFAQDTQRRSTSGRLIYLDNNLIRFATKAQRIVTLSSCEAELNAILETALDILELRHILDELGIQQQPPSKIYTDSQAAIALIMSDKKTGRSKHIDVRRYKLRELVDTKEIQLLYIPGNINLSDIMTKNTGTNIFQRLCKQIYSDTPHFYTDQYFNNRQTF</sequence>
<dbReference type="InterPro" id="IPR036397">
    <property type="entry name" value="RNaseH_sf"/>
</dbReference>
<dbReference type="CDD" id="cd09272">
    <property type="entry name" value="RNase_HI_RT_Ty1"/>
    <property type="match status" value="1"/>
</dbReference>
<gene>
    <name evidence="2" type="ORF">QSP1433_LOCUS12587</name>
</gene>
<accession>A0A7S2SC52</accession>
<evidence type="ECO:0000313" key="2">
    <source>
        <dbReference type="EMBL" id="CAD9695713.1"/>
    </source>
</evidence>
<dbReference type="InterPro" id="IPR043502">
    <property type="entry name" value="DNA/RNA_pol_sf"/>
</dbReference>
<dbReference type="PANTHER" id="PTHR11439">
    <property type="entry name" value="GAG-POL-RELATED RETROTRANSPOSON"/>
    <property type="match status" value="1"/>
</dbReference>
<protein>
    <recommendedName>
        <fullName evidence="1">Reverse transcriptase Ty1/copia-type domain-containing protein</fullName>
    </recommendedName>
</protein>
<dbReference type="AlphaFoldDB" id="A0A7S2SC52"/>